<protein>
    <recommendedName>
        <fullName evidence="4">FAD-binding domain-containing protein</fullName>
    </recommendedName>
</protein>
<dbReference type="SUPFAM" id="SSF51905">
    <property type="entry name" value="FAD/NAD(P)-binding domain"/>
    <property type="match status" value="1"/>
</dbReference>
<proteinExistence type="predicted"/>
<reference evidence="5" key="1">
    <citation type="journal article" date="2020" name="Stud. Mycol.">
        <title>101 Dothideomycetes genomes: a test case for predicting lifestyles and emergence of pathogens.</title>
        <authorList>
            <person name="Haridas S."/>
            <person name="Albert R."/>
            <person name="Binder M."/>
            <person name="Bloem J."/>
            <person name="Labutti K."/>
            <person name="Salamov A."/>
            <person name="Andreopoulos B."/>
            <person name="Baker S."/>
            <person name="Barry K."/>
            <person name="Bills G."/>
            <person name="Bluhm B."/>
            <person name="Cannon C."/>
            <person name="Castanera R."/>
            <person name="Culley D."/>
            <person name="Daum C."/>
            <person name="Ezra D."/>
            <person name="Gonzalez J."/>
            <person name="Henrissat B."/>
            <person name="Kuo A."/>
            <person name="Liang C."/>
            <person name="Lipzen A."/>
            <person name="Lutzoni F."/>
            <person name="Magnuson J."/>
            <person name="Mondo S."/>
            <person name="Nolan M."/>
            <person name="Ohm R."/>
            <person name="Pangilinan J."/>
            <person name="Park H.-J."/>
            <person name="Ramirez L."/>
            <person name="Alfaro M."/>
            <person name="Sun H."/>
            <person name="Tritt A."/>
            <person name="Yoshinaga Y."/>
            <person name="Zwiers L.-H."/>
            <person name="Turgeon B."/>
            <person name="Goodwin S."/>
            <person name="Spatafora J."/>
            <person name="Crous P."/>
            <person name="Grigoriev I."/>
        </authorList>
    </citation>
    <scope>NUCLEOTIDE SEQUENCE</scope>
    <source>
        <strain evidence="5">ATCC 16933</strain>
    </source>
</reference>
<dbReference type="InterPro" id="IPR051205">
    <property type="entry name" value="UbiH/COQ6_monooxygenase"/>
</dbReference>
<sequence>MTVTVSRPFKVAIAGAGPSGLLLALLLAKHGIQVVVLEATDKLDEQPRACHYAPSSNIELERAGVLQDIKAGGFSADGVTWRKKDRTPIAEIRNDVMPKDDPLRMVVLPLNQVTEIMYKHLMQKPTAELKWNHKVTGLGQDADKAWVDCETPSGPSRVEADYIVGCDGANSQIRRSLFGDFEFPGWTWEKQIIASNMRYDFHKFGYIDSTFVVDPDDWYMAARITNDGLWRVTYGDTPGLTKEEYMERLPMRYEQMLPGSPKPGDYEVVSASPYKMHQRIAPKLAEGRFCLAADAAHLCNPFGGMGLTGGIADVGGLYECLLGIATGQADPSILEKYDEIRREIYNNMIDPISTGNFKRLWEKDPDETAKTDEFFAMVRKASEDKELAKQMQLGILALRHDMTQYYKTPKA</sequence>
<evidence type="ECO:0000259" key="4">
    <source>
        <dbReference type="Pfam" id="PF01494"/>
    </source>
</evidence>
<dbReference type="GO" id="GO:0005739">
    <property type="term" value="C:mitochondrion"/>
    <property type="evidence" value="ECO:0007669"/>
    <property type="project" value="TreeGrafter"/>
</dbReference>
<dbReference type="EMBL" id="MU001670">
    <property type="protein sequence ID" value="KAF2462456.1"/>
    <property type="molecule type" value="Genomic_DNA"/>
</dbReference>
<organism evidence="5 6">
    <name type="scientific">Lineolata rhizophorae</name>
    <dbReference type="NCBI Taxonomy" id="578093"/>
    <lineage>
        <taxon>Eukaryota</taxon>
        <taxon>Fungi</taxon>
        <taxon>Dikarya</taxon>
        <taxon>Ascomycota</taxon>
        <taxon>Pezizomycotina</taxon>
        <taxon>Dothideomycetes</taxon>
        <taxon>Dothideomycetes incertae sedis</taxon>
        <taxon>Lineolatales</taxon>
        <taxon>Lineolataceae</taxon>
        <taxon>Lineolata</taxon>
    </lineage>
</organism>
<keyword evidence="2" id="KW-0274">FAD</keyword>
<evidence type="ECO:0000256" key="3">
    <source>
        <dbReference type="ARBA" id="ARBA00023002"/>
    </source>
</evidence>
<dbReference type="InterPro" id="IPR002938">
    <property type="entry name" value="FAD-bd"/>
</dbReference>
<gene>
    <name evidence="5" type="ORF">BDY21DRAFT_412758</name>
</gene>
<dbReference type="Gene3D" id="3.50.50.60">
    <property type="entry name" value="FAD/NAD(P)-binding domain"/>
    <property type="match status" value="1"/>
</dbReference>
<dbReference type="PANTHER" id="PTHR43876">
    <property type="entry name" value="UBIQUINONE BIOSYNTHESIS MONOOXYGENASE COQ6, MITOCHONDRIAL"/>
    <property type="match status" value="1"/>
</dbReference>
<keyword evidence="6" id="KW-1185">Reference proteome</keyword>
<dbReference type="OrthoDB" id="10016252at2759"/>
<keyword evidence="3" id="KW-0560">Oxidoreductase</keyword>
<dbReference type="Gene3D" id="3.30.70.2450">
    <property type="match status" value="1"/>
</dbReference>
<feature type="domain" description="FAD-binding" evidence="4">
    <location>
        <begin position="10"/>
        <end position="350"/>
    </location>
</feature>
<dbReference type="AlphaFoldDB" id="A0A6A6PER8"/>
<dbReference type="Pfam" id="PF01494">
    <property type="entry name" value="FAD_binding_3"/>
    <property type="match status" value="1"/>
</dbReference>
<name>A0A6A6PER8_9PEZI</name>
<dbReference type="GO" id="GO:0016491">
    <property type="term" value="F:oxidoreductase activity"/>
    <property type="evidence" value="ECO:0007669"/>
    <property type="project" value="UniProtKB-KW"/>
</dbReference>
<dbReference type="Proteomes" id="UP000799766">
    <property type="component" value="Unassembled WGS sequence"/>
</dbReference>
<evidence type="ECO:0000256" key="2">
    <source>
        <dbReference type="ARBA" id="ARBA00022827"/>
    </source>
</evidence>
<dbReference type="InterPro" id="IPR036188">
    <property type="entry name" value="FAD/NAD-bd_sf"/>
</dbReference>
<evidence type="ECO:0000256" key="1">
    <source>
        <dbReference type="ARBA" id="ARBA00022630"/>
    </source>
</evidence>
<keyword evidence="1" id="KW-0285">Flavoprotein</keyword>
<accession>A0A6A6PER8</accession>
<dbReference type="PANTHER" id="PTHR43876:SF18">
    <property type="entry name" value="PUTATIVE (AFU_ORTHOLOGUE AFUA_3G09540)-RELATED"/>
    <property type="match status" value="1"/>
</dbReference>
<evidence type="ECO:0000313" key="5">
    <source>
        <dbReference type="EMBL" id="KAF2462456.1"/>
    </source>
</evidence>
<evidence type="ECO:0000313" key="6">
    <source>
        <dbReference type="Proteomes" id="UP000799766"/>
    </source>
</evidence>
<dbReference type="GO" id="GO:0071949">
    <property type="term" value="F:FAD binding"/>
    <property type="evidence" value="ECO:0007669"/>
    <property type="project" value="InterPro"/>
</dbReference>
<dbReference type="PRINTS" id="PR00420">
    <property type="entry name" value="RNGMNOXGNASE"/>
</dbReference>